<evidence type="ECO:0000256" key="7">
    <source>
        <dbReference type="ARBA" id="ARBA00023049"/>
    </source>
</evidence>
<dbReference type="AlphaFoldDB" id="M4Z9E6"/>
<keyword evidence="3" id="KW-0479">Metal-binding</keyword>
<protein>
    <submittedName>
        <fullName evidence="9">Peptidase M15D vanX D-ala-D-ala dipeptidase</fullName>
    </submittedName>
</protein>
<dbReference type="eggNOG" id="COG2173">
    <property type="taxonomic scope" value="Bacteria"/>
</dbReference>
<evidence type="ECO:0000256" key="4">
    <source>
        <dbReference type="ARBA" id="ARBA00022801"/>
    </source>
</evidence>
<keyword evidence="6" id="KW-0224">Dipeptidase</keyword>
<dbReference type="GO" id="GO:0006508">
    <property type="term" value="P:proteolysis"/>
    <property type="evidence" value="ECO:0007669"/>
    <property type="project" value="UniProtKB-KW"/>
</dbReference>
<evidence type="ECO:0000256" key="8">
    <source>
        <dbReference type="ARBA" id="ARBA00023316"/>
    </source>
</evidence>
<organism evidence="9 10">
    <name type="scientific">Bradyrhizobium oligotrophicum S58</name>
    <dbReference type="NCBI Taxonomy" id="1245469"/>
    <lineage>
        <taxon>Bacteria</taxon>
        <taxon>Pseudomonadati</taxon>
        <taxon>Pseudomonadota</taxon>
        <taxon>Alphaproteobacteria</taxon>
        <taxon>Hyphomicrobiales</taxon>
        <taxon>Nitrobacteraceae</taxon>
        <taxon>Bradyrhizobium</taxon>
    </lineage>
</organism>
<reference evidence="9 10" key="1">
    <citation type="journal article" date="2013" name="Appl. Environ. Microbiol.">
        <title>Genome analysis suggests that the soil oligotrophic bacterium Agromonas oligotrophica (Bradyrhizobium oligotrophicum) is a nitrogen-fixing symbiont of Aeschynomene indica.</title>
        <authorList>
            <person name="Okubo T."/>
            <person name="Fukushima S."/>
            <person name="Itakura M."/>
            <person name="Oshima K."/>
            <person name="Longtonglang A."/>
            <person name="Teaumroong N."/>
            <person name="Mitsui H."/>
            <person name="Hattori M."/>
            <person name="Hattori R."/>
            <person name="Hattori T."/>
            <person name="Minamisawa K."/>
        </authorList>
    </citation>
    <scope>NUCLEOTIDE SEQUENCE [LARGE SCALE GENOMIC DNA]</scope>
    <source>
        <strain evidence="9 10">S58</strain>
    </source>
</reference>
<dbReference type="OrthoDB" id="9801430at2"/>
<evidence type="ECO:0000256" key="1">
    <source>
        <dbReference type="ARBA" id="ARBA00001362"/>
    </source>
</evidence>
<comment type="catalytic activity">
    <reaction evidence="1">
        <text>D-alanyl-D-alanine + H2O = 2 D-alanine</text>
        <dbReference type="Rhea" id="RHEA:20661"/>
        <dbReference type="ChEBI" id="CHEBI:15377"/>
        <dbReference type="ChEBI" id="CHEBI:57416"/>
        <dbReference type="ChEBI" id="CHEBI:57822"/>
        <dbReference type="EC" id="3.4.13.22"/>
    </reaction>
</comment>
<gene>
    <name evidence="9" type="ORF">S58_43880</name>
</gene>
<keyword evidence="7" id="KW-0482">Metalloprotease</keyword>
<dbReference type="Proteomes" id="UP000011841">
    <property type="component" value="Chromosome"/>
</dbReference>
<dbReference type="GO" id="GO:0046872">
    <property type="term" value="F:metal ion binding"/>
    <property type="evidence" value="ECO:0007669"/>
    <property type="project" value="UniProtKB-KW"/>
</dbReference>
<accession>M4Z9E6</accession>
<dbReference type="GO" id="GO:0071555">
    <property type="term" value="P:cell wall organization"/>
    <property type="evidence" value="ECO:0007669"/>
    <property type="project" value="UniProtKB-KW"/>
</dbReference>
<dbReference type="InterPro" id="IPR009045">
    <property type="entry name" value="Zn_M74/Hedgehog-like"/>
</dbReference>
<keyword evidence="5" id="KW-0862">Zinc</keyword>
<dbReference type="GO" id="GO:0160237">
    <property type="term" value="F:D-Ala-D-Ala dipeptidase activity"/>
    <property type="evidence" value="ECO:0007669"/>
    <property type="project" value="UniProtKB-EC"/>
</dbReference>
<evidence type="ECO:0000313" key="10">
    <source>
        <dbReference type="Proteomes" id="UP000011841"/>
    </source>
</evidence>
<evidence type="ECO:0000256" key="2">
    <source>
        <dbReference type="ARBA" id="ARBA00022670"/>
    </source>
</evidence>
<proteinExistence type="predicted"/>
<dbReference type="EMBL" id="AP012603">
    <property type="protein sequence ID" value="BAM90373.1"/>
    <property type="molecule type" value="Genomic_DNA"/>
</dbReference>
<keyword evidence="4" id="KW-0378">Hydrolase</keyword>
<dbReference type="Gene3D" id="3.30.1380.10">
    <property type="match status" value="1"/>
</dbReference>
<evidence type="ECO:0000256" key="6">
    <source>
        <dbReference type="ARBA" id="ARBA00022997"/>
    </source>
</evidence>
<dbReference type="STRING" id="1245469.S58_43880"/>
<evidence type="ECO:0000256" key="3">
    <source>
        <dbReference type="ARBA" id="ARBA00022723"/>
    </source>
</evidence>
<dbReference type="Pfam" id="PF01427">
    <property type="entry name" value="Peptidase_M15"/>
    <property type="match status" value="1"/>
</dbReference>
<dbReference type="PANTHER" id="PTHR43126:SF2">
    <property type="entry name" value="D-ALANYL-D-ALANINE DIPEPTIDASE"/>
    <property type="match status" value="1"/>
</dbReference>
<sequence>MTASIFDLAYEVPIIKPKVYAGSYTRIPFDSTDPRRNEPLVRLETVGVAYEAHHARTDGGNWPYFGAVPGARKDVWLRKTVAGMLADVNDLLRPYRVELIVWDGYRTLACQQGMWDFFYREAARALPDGTPATWRAQALKHAVDPSDFREDDPETWPTHATGAAVDLALRDLQSGDYCELGGRFEDINDVAATDYFERKLARGEIADDDPRLRYRRLLHWAMLSAGFENDPFTFWHYDWGSQLYVKMTHALRADPVKAAWYGYIAPP</sequence>
<dbReference type="GeneID" id="301818178"/>
<dbReference type="HOGENOM" id="CLU_060744_2_2_5"/>
<dbReference type="PANTHER" id="PTHR43126">
    <property type="entry name" value="D-ALANYL-D-ALANINE DIPEPTIDASE"/>
    <property type="match status" value="1"/>
</dbReference>
<name>M4Z9E6_9BRAD</name>
<keyword evidence="8" id="KW-0961">Cell wall biogenesis/degradation</keyword>
<dbReference type="SUPFAM" id="SSF55166">
    <property type="entry name" value="Hedgehog/DD-peptidase"/>
    <property type="match status" value="1"/>
</dbReference>
<keyword evidence="2" id="KW-0645">Protease</keyword>
<keyword evidence="10" id="KW-1185">Reference proteome</keyword>
<dbReference type="KEGG" id="aol:S58_43880"/>
<dbReference type="GO" id="GO:0008237">
    <property type="term" value="F:metallopeptidase activity"/>
    <property type="evidence" value="ECO:0007669"/>
    <property type="project" value="UniProtKB-KW"/>
</dbReference>
<dbReference type="InterPro" id="IPR000755">
    <property type="entry name" value="A_A_dipeptidase"/>
</dbReference>
<dbReference type="RefSeq" id="WP_015667479.1">
    <property type="nucleotide sequence ID" value="NC_020453.1"/>
</dbReference>
<evidence type="ECO:0000256" key="5">
    <source>
        <dbReference type="ARBA" id="ARBA00022833"/>
    </source>
</evidence>
<dbReference type="PATRIC" id="fig|1245469.3.peg.4494"/>
<evidence type="ECO:0000313" key="9">
    <source>
        <dbReference type="EMBL" id="BAM90373.1"/>
    </source>
</evidence>